<feature type="transmembrane region" description="Helical" evidence="1">
    <location>
        <begin position="404"/>
        <end position="424"/>
    </location>
</feature>
<dbReference type="Pfam" id="PF20581">
    <property type="entry name" value="DUF6785"/>
    <property type="match status" value="1"/>
</dbReference>
<name>A0A2S8SQK8_9BACT</name>
<reference evidence="4 5" key="1">
    <citation type="journal article" date="2018" name="Syst. Appl. Microbiol.">
        <title>Abditibacterium utsteinense sp. nov., the first cultivated member of candidate phylum FBP, isolated from ice-free Antarctic soil samples.</title>
        <authorList>
            <person name="Tahon G."/>
            <person name="Tytgat B."/>
            <person name="Lebbe L."/>
            <person name="Carlier A."/>
            <person name="Willems A."/>
        </authorList>
    </citation>
    <scope>NUCLEOTIDE SEQUENCE [LARGE SCALE GENOMIC DNA]</scope>
    <source>
        <strain evidence="4 5">LMG 29911</strain>
    </source>
</reference>
<feature type="domain" description="DUF6785" evidence="3">
    <location>
        <begin position="28"/>
        <end position="549"/>
    </location>
</feature>
<feature type="transmembrane region" description="Helical" evidence="1">
    <location>
        <begin position="582"/>
        <end position="601"/>
    </location>
</feature>
<evidence type="ECO:0000256" key="1">
    <source>
        <dbReference type="SAM" id="Phobius"/>
    </source>
</evidence>
<dbReference type="InterPro" id="IPR046712">
    <property type="entry name" value="DUF6785"/>
</dbReference>
<feature type="transmembrane region" description="Helical" evidence="1">
    <location>
        <begin position="184"/>
        <end position="205"/>
    </location>
</feature>
<dbReference type="InterPro" id="IPR046711">
    <property type="entry name" value="DUF6784"/>
</dbReference>
<accession>A0A2S8SQK8</accession>
<sequence length="687" mass="76302">MTESLPASPAAEVSAPRTDIPAPVRSVTLRVVVLCLLLAAMLGYLMPVIDYKLYNTFLGATHLPPGAVGVLLILLLVINPLLRLVSKKWAFTREESLTVYISCLFSSLVPGHGAETFVIPNLLTPFYYATRENKWLDWLQPYLKPWLTPALNADHSINTEVVNRWYNGLPPGAEIPWGAWLVPLAVWMSMVLVSYGMMACLTIILRRQWAQNEALAFPLLRLPLEMVDTPTGSGRGVNTVSFWHNSLMWTGFGVAFFIQLIRGLNTYFPDVPTFPLSLDLGPYLSEAPWNQIDGVHFQVFPIAIGITYLLSSEVALSLWTGYWFIKLQYMAAYYLGYQTGALPGSGFSYGKAFVFFQVQGAYWMYVGLLMWTAREHLKAVFRRAIGRTKADEEESHEMLSYPRAFWGFVGCFAILTGFACAAGVRLDIALALWVCYVVFAIALTRVAVEGGLLFLLHDSAPLGALARLLPGGGAGWLSLEHGLMPASLIQSGFIIHMRGFILPSFFHAFKLAHDQKIAPRRLGWLLASVIFVSVMVSWTTSVRLGYENGALSLANQGWVTHLPKWPVNFVSTMTGEPKTSSVFNIFWFTSGAALTFGMMAARARLSWFPFHPAGYLMSLTWPGQALWASIFIAWAIKSLILRYGGPDTYRKATPFFLGLALGDVASMLLWLAIDGWQGHAQHTLVPN</sequence>
<comment type="caution">
    <text evidence="4">The sequence shown here is derived from an EMBL/GenBank/DDBJ whole genome shotgun (WGS) entry which is preliminary data.</text>
</comment>
<feature type="transmembrane region" description="Helical" evidence="1">
    <location>
        <begin position="521"/>
        <end position="538"/>
    </location>
</feature>
<feature type="transmembrane region" description="Helical" evidence="1">
    <location>
        <begin position="613"/>
        <end position="635"/>
    </location>
</feature>
<dbReference type="RefSeq" id="WP_106380821.1">
    <property type="nucleotide sequence ID" value="NZ_NIGF01000016.1"/>
</dbReference>
<feature type="domain" description="DUF6784" evidence="2">
    <location>
        <begin position="586"/>
        <end position="683"/>
    </location>
</feature>
<evidence type="ECO:0000313" key="5">
    <source>
        <dbReference type="Proteomes" id="UP000237684"/>
    </source>
</evidence>
<protein>
    <submittedName>
        <fullName evidence="4">Uncharacterized protein</fullName>
    </submittedName>
</protein>
<dbReference type="Pfam" id="PF20580">
    <property type="entry name" value="DUF6784"/>
    <property type="match status" value="1"/>
</dbReference>
<proteinExistence type="predicted"/>
<feature type="transmembrane region" description="Helical" evidence="1">
    <location>
        <begin position="655"/>
        <end position="673"/>
    </location>
</feature>
<keyword evidence="5" id="KW-1185">Reference proteome</keyword>
<dbReference type="AlphaFoldDB" id="A0A2S8SQK8"/>
<keyword evidence="1" id="KW-1133">Transmembrane helix</keyword>
<feature type="transmembrane region" description="Helical" evidence="1">
    <location>
        <begin position="491"/>
        <end position="509"/>
    </location>
</feature>
<organism evidence="4 5">
    <name type="scientific">Abditibacterium utsteinense</name>
    <dbReference type="NCBI Taxonomy" id="1960156"/>
    <lineage>
        <taxon>Bacteria</taxon>
        <taxon>Pseudomonadati</taxon>
        <taxon>Abditibacteriota</taxon>
        <taxon>Abditibacteriia</taxon>
        <taxon>Abditibacteriales</taxon>
        <taxon>Abditibacteriaceae</taxon>
        <taxon>Abditibacterium</taxon>
    </lineage>
</organism>
<feature type="transmembrane region" description="Helical" evidence="1">
    <location>
        <begin position="27"/>
        <end position="46"/>
    </location>
</feature>
<dbReference type="EMBL" id="NIGF01000016">
    <property type="protein sequence ID" value="PQV63083.1"/>
    <property type="molecule type" value="Genomic_DNA"/>
</dbReference>
<dbReference type="Proteomes" id="UP000237684">
    <property type="component" value="Unassembled WGS sequence"/>
</dbReference>
<feature type="transmembrane region" description="Helical" evidence="1">
    <location>
        <begin position="66"/>
        <end position="85"/>
    </location>
</feature>
<evidence type="ECO:0000259" key="2">
    <source>
        <dbReference type="Pfam" id="PF20580"/>
    </source>
</evidence>
<keyword evidence="1" id="KW-0812">Transmembrane</keyword>
<evidence type="ECO:0000259" key="3">
    <source>
        <dbReference type="Pfam" id="PF20581"/>
    </source>
</evidence>
<feature type="transmembrane region" description="Helical" evidence="1">
    <location>
        <begin position="430"/>
        <end position="448"/>
    </location>
</feature>
<dbReference type="InParanoid" id="A0A2S8SQK8"/>
<dbReference type="OrthoDB" id="5428060at2"/>
<keyword evidence="1" id="KW-0472">Membrane</keyword>
<gene>
    <name evidence="4" type="ORF">B1R32_11660</name>
</gene>
<evidence type="ECO:0000313" key="4">
    <source>
        <dbReference type="EMBL" id="PQV63083.1"/>
    </source>
</evidence>
<feature type="transmembrane region" description="Helical" evidence="1">
    <location>
        <begin position="97"/>
        <end position="119"/>
    </location>
</feature>
<feature type="transmembrane region" description="Helical" evidence="1">
    <location>
        <begin position="299"/>
        <end position="325"/>
    </location>
</feature>